<comment type="caution">
    <text evidence="7">The sequence shown here is derived from an EMBL/GenBank/DDBJ whole genome shotgun (WGS) entry which is preliminary data.</text>
</comment>
<reference evidence="7 8" key="1">
    <citation type="submission" date="2022-10" db="EMBL/GenBank/DDBJ databases">
        <title>Xanthomonas sp. H13-6.</title>
        <authorList>
            <person name="Liu X."/>
            <person name="Deng Z."/>
            <person name="Jiang Y."/>
            <person name="Yu T."/>
            <person name="Ai J."/>
        </authorList>
    </citation>
    <scope>NUCLEOTIDE SEQUENCE [LARGE SCALE GENOMIC DNA]</scope>
    <source>
        <strain evidence="7 8">H13-6</strain>
    </source>
</reference>
<dbReference type="InterPro" id="IPR052719">
    <property type="entry name" value="CvpA-like"/>
</dbReference>
<dbReference type="PANTHER" id="PTHR36926">
    <property type="entry name" value="COLICIN V PRODUCTION PROTEIN"/>
    <property type="match status" value="1"/>
</dbReference>
<dbReference type="Pfam" id="PF02674">
    <property type="entry name" value="Colicin_V"/>
    <property type="match status" value="1"/>
</dbReference>
<evidence type="ECO:0000256" key="3">
    <source>
        <dbReference type="ARBA" id="ARBA00022989"/>
    </source>
</evidence>
<evidence type="ECO:0000313" key="7">
    <source>
        <dbReference type="EMBL" id="MCW4472057.1"/>
    </source>
</evidence>
<dbReference type="Proteomes" id="UP001209922">
    <property type="component" value="Unassembled WGS sequence"/>
</dbReference>
<feature type="region of interest" description="Disordered" evidence="5">
    <location>
        <begin position="199"/>
        <end position="247"/>
    </location>
</feature>
<gene>
    <name evidence="7" type="ORF">OK345_05980</name>
</gene>
<dbReference type="RefSeq" id="WP_265127017.1">
    <property type="nucleotide sequence ID" value="NZ_JAPCHY010000004.1"/>
</dbReference>
<dbReference type="PANTHER" id="PTHR36926:SF1">
    <property type="entry name" value="COLICIN V PRODUCTION PROTEIN"/>
    <property type="match status" value="1"/>
</dbReference>
<evidence type="ECO:0000256" key="2">
    <source>
        <dbReference type="ARBA" id="ARBA00022692"/>
    </source>
</evidence>
<feature type="transmembrane region" description="Helical" evidence="6">
    <location>
        <begin position="62"/>
        <end position="87"/>
    </location>
</feature>
<evidence type="ECO:0000256" key="4">
    <source>
        <dbReference type="ARBA" id="ARBA00023136"/>
    </source>
</evidence>
<protein>
    <submittedName>
        <fullName evidence="7">CvpA family protein</fullName>
    </submittedName>
</protein>
<keyword evidence="2 6" id="KW-0812">Transmembrane</keyword>
<dbReference type="EMBL" id="JAPCHY010000004">
    <property type="protein sequence ID" value="MCW4472057.1"/>
    <property type="molecule type" value="Genomic_DNA"/>
</dbReference>
<keyword evidence="8" id="KW-1185">Reference proteome</keyword>
<dbReference type="InterPro" id="IPR003825">
    <property type="entry name" value="Colicin-V_CvpA"/>
</dbReference>
<evidence type="ECO:0000313" key="8">
    <source>
        <dbReference type="Proteomes" id="UP001209922"/>
    </source>
</evidence>
<name>A0ABT3JUA9_9XANT</name>
<proteinExistence type="predicted"/>
<accession>A0ABT3JUA9</accession>
<evidence type="ECO:0000256" key="5">
    <source>
        <dbReference type="SAM" id="MobiDB-lite"/>
    </source>
</evidence>
<sequence>MIDLVLMVVIGVSALLGLMKGFVGIVVGTLSWLLSGWAAFQFGDTTARWLAEGGQPSMTHYLGGYALTFVAVLVVVVILGMVLRSALEATRLNSTDRALGFGLGVLRGGLFGSVLVLLMGFTPLPREAAWQQSKLLPVLLPGADWMRAQLPDLSMPDVDLRGLPEMDLGKLPMAGDNAALNEMVAGSGLQEAMSKVLGQGRNDAAGQANPQDPARVLPSNIDPAQVRPGQPDPARVESSGQARPPSQ</sequence>
<evidence type="ECO:0000256" key="6">
    <source>
        <dbReference type="SAM" id="Phobius"/>
    </source>
</evidence>
<keyword evidence="3 6" id="KW-1133">Transmembrane helix</keyword>
<comment type="subcellular location">
    <subcellularLocation>
        <location evidence="1">Membrane</location>
        <topology evidence="1">Multi-pass membrane protein</topology>
    </subcellularLocation>
</comment>
<organism evidence="7 8">
    <name type="scientific">Xanthomonas chitinilytica</name>
    <dbReference type="NCBI Taxonomy" id="2989819"/>
    <lineage>
        <taxon>Bacteria</taxon>
        <taxon>Pseudomonadati</taxon>
        <taxon>Pseudomonadota</taxon>
        <taxon>Gammaproteobacteria</taxon>
        <taxon>Lysobacterales</taxon>
        <taxon>Lysobacteraceae</taxon>
        <taxon>Xanthomonas</taxon>
    </lineage>
</organism>
<feature type="transmembrane region" description="Helical" evidence="6">
    <location>
        <begin position="99"/>
        <end position="121"/>
    </location>
</feature>
<evidence type="ECO:0000256" key="1">
    <source>
        <dbReference type="ARBA" id="ARBA00004141"/>
    </source>
</evidence>
<feature type="compositionally biased region" description="Polar residues" evidence="5">
    <location>
        <begin position="238"/>
        <end position="247"/>
    </location>
</feature>
<keyword evidence="4 6" id="KW-0472">Membrane</keyword>